<evidence type="ECO:0000256" key="4">
    <source>
        <dbReference type="ARBA" id="ARBA00022679"/>
    </source>
</evidence>
<evidence type="ECO:0000256" key="8">
    <source>
        <dbReference type="ARBA" id="ARBA00047343"/>
    </source>
</evidence>
<dbReference type="eggNOG" id="COG0662">
    <property type="taxonomic scope" value="Bacteria"/>
</dbReference>
<dbReference type="SUPFAM" id="SSF53448">
    <property type="entry name" value="Nucleotide-diphospho-sugar transferases"/>
    <property type="match status" value="1"/>
</dbReference>
<dbReference type="RefSeq" id="WP_011738243.1">
    <property type="nucleotide sequence ID" value="NC_008610.1"/>
</dbReference>
<evidence type="ECO:0000256" key="9">
    <source>
        <dbReference type="RuleBase" id="RU004190"/>
    </source>
</evidence>
<evidence type="ECO:0000256" key="1">
    <source>
        <dbReference type="ARBA" id="ARBA00004823"/>
    </source>
</evidence>
<dbReference type="Gene3D" id="3.90.550.10">
    <property type="entry name" value="Spore Coat Polysaccharide Biosynthesis Protein SpsA, Chain A"/>
    <property type="match status" value="1"/>
</dbReference>
<comment type="catalytic activity">
    <reaction evidence="8">
        <text>alpha-D-mannose 1-phosphate + GTP + H(+) = GDP-alpha-D-mannose + diphosphate</text>
        <dbReference type="Rhea" id="RHEA:15229"/>
        <dbReference type="ChEBI" id="CHEBI:15378"/>
        <dbReference type="ChEBI" id="CHEBI:33019"/>
        <dbReference type="ChEBI" id="CHEBI:37565"/>
        <dbReference type="ChEBI" id="CHEBI:57527"/>
        <dbReference type="ChEBI" id="CHEBI:58409"/>
        <dbReference type="EC" id="2.7.7.13"/>
    </reaction>
</comment>
<dbReference type="FunFam" id="3.90.550.10:FF:000046">
    <property type="entry name" value="Mannose-1-phosphate guanylyltransferase (GDP)"/>
    <property type="match status" value="1"/>
</dbReference>
<dbReference type="GO" id="GO:0000271">
    <property type="term" value="P:polysaccharide biosynthetic process"/>
    <property type="evidence" value="ECO:0007669"/>
    <property type="project" value="InterPro"/>
</dbReference>
<comment type="similarity">
    <text evidence="2 9">Belongs to the mannose-6-phosphate isomerase type 2 family.</text>
</comment>
<dbReference type="AlphaFoldDB" id="A1AXG1"/>
<keyword evidence="13" id="KW-0413">Isomerase</keyword>
<evidence type="ECO:0000259" key="11">
    <source>
        <dbReference type="Pfam" id="PF01050"/>
    </source>
</evidence>
<dbReference type="STRING" id="413404.Rmag_0904"/>
<dbReference type="InterPro" id="IPR011051">
    <property type="entry name" value="RmlC_Cupin_sf"/>
</dbReference>
<evidence type="ECO:0000259" key="10">
    <source>
        <dbReference type="Pfam" id="PF00483"/>
    </source>
</evidence>
<dbReference type="InterPro" id="IPR001538">
    <property type="entry name" value="Man6P_isomerase-2_C"/>
</dbReference>
<evidence type="ECO:0000256" key="5">
    <source>
        <dbReference type="ARBA" id="ARBA00022695"/>
    </source>
</evidence>
<dbReference type="NCBIfam" id="TIGR01479">
    <property type="entry name" value="GMP_PMI"/>
    <property type="match status" value="1"/>
</dbReference>
<feature type="domain" description="Nucleotidyl transferase" evidence="10">
    <location>
        <begin position="5"/>
        <end position="285"/>
    </location>
</feature>
<dbReference type="Proteomes" id="UP000002587">
    <property type="component" value="Chromosome"/>
</dbReference>
<dbReference type="SUPFAM" id="SSF51182">
    <property type="entry name" value="RmlC-like cupins"/>
    <property type="match status" value="1"/>
</dbReference>
<dbReference type="InterPro" id="IPR054566">
    <property type="entry name" value="ManC/GMP-like_b-helix"/>
</dbReference>
<dbReference type="InterPro" id="IPR029044">
    <property type="entry name" value="Nucleotide-diphossugar_trans"/>
</dbReference>
<dbReference type="FunFam" id="2.60.120.10:FF:000032">
    <property type="entry name" value="Mannose-1-phosphate guanylyltransferase/mannose-6-phosphate isomerase"/>
    <property type="match status" value="1"/>
</dbReference>
<dbReference type="OrthoDB" id="9806359at2"/>
<dbReference type="InterPro" id="IPR049577">
    <property type="entry name" value="GMPP_N"/>
</dbReference>
<evidence type="ECO:0000259" key="12">
    <source>
        <dbReference type="Pfam" id="PF22640"/>
    </source>
</evidence>
<dbReference type="CDD" id="cd02509">
    <property type="entry name" value="GDP-M1P_Guanylyltransferase"/>
    <property type="match status" value="1"/>
</dbReference>
<dbReference type="PANTHER" id="PTHR46390:SF1">
    <property type="entry name" value="MANNOSE-1-PHOSPHATE GUANYLYLTRANSFERASE"/>
    <property type="match status" value="1"/>
</dbReference>
<evidence type="ECO:0000256" key="2">
    <source>
        <dbReference type="ARBA" id="ARBA00006115"/>
    </source>
</evidence>
<protein>
    <recommendedName>
        <fullName evidence="3">mannose-1-phosphate guanylyltransferase</fullName>
        <ecNumber evidence="3">2.7.7.13</ecNumber>
    </recommendedName>
</protein>
<accession>A1AXG1</accession>
<sequence>MNIMPIILSGGSGKRLWPLSHKQHPKQYLSLVSDKSILQETILRLDGLNNFMDPMIICNIDHRFLVAQQCREIGIKSPTILLEPIGKNTAPAIAAAALQSIKQSDDIILFVLSADHIIQDIKTFHKTVYIAIKQAQAGKLVTFGIVPTQANINYGYIKSSEINIDGAYQVEKFIEKPNLKTAESYLEQDNYFWNSGIFVFQANTLINELTIYSPDIIKSVNKAVDNAILDFDFIRLDKQAFTKSPSDSIDYALMEKSSHVVVVPLDARWNDIGSWSALYNIGTKDSNNNVISGNVFTKDTINTYINANHHMVATLGVENLIIVNTLDVTFIASQDKVKEIKSIVVKLQNSNRHENGMHRKVFRPWGWFDSIDSGKYFQVKKLHVNPGAKLSLQMHYKRAEHWVVVNGTATVTNGKKVLTLGKGESAYIPIGIIHALENKTRKSLEVIEVQSGAYLGEDDIVRFEDIYARSKK</sequence>
<evidence type="ECO:0000256" key="6">
    <source>
        <dbReference type="ARBA" id="ARBA00022741"/>
    </source>
</evidence>
<dbReference type="Pfam" id="PF01050">
    <property type="entry name" value="MannoseP_isomer"/>
    <property type="match status" value="1"/>
</dbReference>
<evidence type="ECO:0000256" key="3">
    <source>
        <dbReference type="ARBA" id="ARBA00012387"/>
    </source>
</evidence>
<dbReference type="Gene3D" id="2.60.120.10">
    <property type="entry name" value="Jelly Rolls"/>
    <property type="match status" value="1"/>
</dbReference>
<keyword evidence="7" id="KW-0342">GTP-binding</keyword>
<comment type="pathway">
    <text evidence="1">Nucleotide-sugar biosynthesis; GDP-alpha-D-mannose biosynthesis; GDP-alpha-D-mannose from alpha-D-mannose 1-phosphate (GTP route): step 1/1.</text>
</comment>
<dbReference type="HOGENOM" id="CLU_035527_1_0_6"/>
<name>A1AXG1_RUTMC</name>
<dbReference type="InterPro" id="IPR006375">
    <property type="entry name" value="Man1P_GuaTrfase/Man6P_Isoase"/>
</dbReference>
<dbReference type="GO" id="GO:0005525">
    <property type="term" value="F:GTP binding"/>
    <property type="evidence" value="ECO:0007669"/>
    <property type="project" value="UniProtKB-KW"/>
</dbReference>
<dbReference type="PANTHER" id="PTHR46390">
    <property type="entry name" value="MANNOSE-1-PHOSPHATE GUANYLYLTRANSFERASE"/>
    <property type="match status" value="1"/>
</dbReference>
<dbReference type="GO" id="GO:0016853">
    <property type="term" value="F:isomerase activity"/>
    <property type="evidence" value="ECO:0007669"/>
    <property type="project" value="UniProtKB-KW"/>
</dbReference>
<evidence type="ECO:0000256" key="7">
    <source>
        <dbReference type="ARBA" id="ARBA00023134"/>
    </source>
</evidence>
<feature type="domain" description="MannoseP isomerase/GMP-like beta-helix" evidence="12">
    <location>
        <begin position="293"/>
        <end position="347"/>
    </location>
</feature>
<keyword evidence="4" id="KW-0808">Transferase</keyword>
<evidence type="ECO:0000313" key="14">
    <source>
        <dbReference type="Proteomes" id="UP000002587"/>
    </source>
</evidence>
<dbReference type="InterPro" id="IPR051161">
    <property type="entry name" value="Mannose-6P_isomerase_type2"/>
</dbReference>
<gene>
    <name evidence="13" type="ordered locus">Rmag_0904</name>
</gene>
<reference evidence="13 14" key="1">
    <citation type="journal article" date="2007" name="Science">
        <title>The Calyptogena magnifica chemoautotrophic symbiont genome.</title>
        <authorList>
            <person name="Newton I.L.G."/>
            <person name="Woyke T."/>
            <person name="Auchtung T.A."/>
            <person name="Dilly G.F."/>
            <person name="Dutton R.J."/>
            <person name="Fisher M.C."/>
            <person name="Fontanez K.M."/>
            <person name="Lau E."/>
            <person name="Stewart F.J."/>
            <person name="Richardson P.M."/>
            <person name="Barry K.W."/>
            <person name="Saunders E."/>
            <person name="Detter J.C."/>
            <person name="Wu D."/>
            <person name="Eisen J.A."/>
            <person name="Cavanaugh C.M."/>
        </authorList>
    </citation>
    <scope>NUCLEOTIDE SEQUENCE [LARGE SCALE GENOMIC DNA]</scope>
    <source>
        <strain evidence="13 14">Cm</strain>
    </source>
</reference>
<evidence type="ECO:0000313" key="13">
    <source>
        <dbReference type="EMBL" id="ABL02618.1"/>
    </source>
</evidence>
<dbReference type="EC" id="2.7.7.13" evidence="3"/>
<feature type="domain" description="Mannose-6-phosphate isomerase type II C-terminal" evidence="11">
    <location>
        <begin position="351"/>
        <end position="465"/>
    </location>
</feature>
<dbReference type="CDD" id="cd02213">
    <property type="entry name" value="cupin_PMI_typeII_C"/>
    <property type="match status" value="1"/>
</dbReference>
<proteinExistence type="inferred from homology"/>
<dbReference type="Pfam" id="PF00483">
    <property type="entry name" value="NTP_transferase"/>
    <property type="match status" value="1"/>
</dbReference>
<dbReference type="eggNOG" id="COG0836">
    <property type="taxonomic scope" value="Bacteria"/>
</dbReference>
<keyword evidence="14" id="KW-1185">Reference proteome</keyword>
<keyword evidence="6" id="KW-0547">Nucleotide-binding</keyword>
<dbReference type="Pfam" id="PF22640">
    <property type="entry name" value="ManC_GMP_beta-helix"/>
    <property type="match status" value="1"/>
</dbReference>
<keyword evidence="5" id="KW-0548">Nucleotidyltransferase</keyword>
<dbReference type="KEGG" id="rma:Rmag_0904"/>
<dbReference type="GO" id="GO:0009298">
    <property type="term" value="P:GDP-mannose biosynthetic process"/>
    <property type="evidence" value="ECO:0007669"/>
    <property type="project" value="UniProtKB-UniPathway"/>
</dbReference>
<dbReference type="GO" id="GO:0004475">
    <property type="term" value="F:mannose-1-phosphate guanylyltransferase (GTP) activity"/>
    <property type="evidence" value="ECO:0007669"/>
    <property type="project" value="UniProtKB-EC"/>
</dbReference>
<dbReference type="InterPro" id="IPR005835">
    <property type="entry name" value="NTP_transferase_dom"/>
</dbReference>
<dbReference type="UniPathway" id="UPA00126">
    <property type="reaction ID" value="UER00930"/>
</dbReference>
<dbReference type="EMBL" id="CP000488">
    <property type="protein sequence ID" value="ABL02618.1"/>
    <property type="molecule type" value="Genomic_DNA"/>
</dbReference>
<organism evidence="13 14">
    <name type="scientific">Ruthia magnifica subsp. Calyptogena magnifica</name>
    <dbReference type="NCBI Taxonomy" id="413404"/>
    <lineage>
        <taxon>Bacteria</taxon>
        <taxon>Pseudomonadati</taxon>
        <taxon>Pseudomonadota</taxon>
        <taxon>Gammaproteobacteria</taxon>
        <taxon>Candidatus Pseudothioglobaceae</taxon>
        <taxon>Candidatus Ruthturnera</taxon>
    </lineage>
</organism>
<dbReference type="InterPro" id="IPR014710">
    <property type="entry name" value="RmlC-like_jellyroll"/>
</dbReference>